<feature type="binding site" evidence="7">
    <location>
        <position position="81"/>
    </location>
    <ligand>
        <name>[4Fe-4S] cluster</name>
        <dbReference type="ChEBI" id="CHEBI:49883"/>
        <label>3</label>
    </ligand>
</feature>
<sequence length="270" mass="30261">MKKSILIDTSKCMACRACQVACKQWNQLPADETTFTGTYENPPRVSPVTWMRITFQEEETDQGVKWFFGNQRCMHCTEAACEIVCPVGAIHHTDAGTVDIDFNKCIGCNYCAANCPFKVISFDRKTDLPTKCTFCYDRLANGYQPACANACPTGAITFGDRGDLINRGSRKVMSLQEQGNSRATLYGLDELSGTGMLFILEDVPTHYYLPENPVVSLQARLWSLLFRPLRIFVVLAMGLGLWSNYQKSTQLKRRIIQQEHRKPGADESAG</sequence>
<feature type="binding site" evidence="7">
    <location>
        <position position="111"/>
    </location>
    <ligand>
        <name>[4Fe-4S] cluster</name>
        <dbReference type="ChEBI" id="CHEBI:49883"/>
        <label>4</label>
    </ligand>
</feature>
<dbReference type="SUPFAM" id="SSF54862">
    <property type="entry name" value="4Fe-4S ferredoxins"/>
    <property type="match status" value="1"/>
</dbReference>
<evidence type="ECO:0000259" key="9">
    <source>
        <dbReference type="PROSITE" id="PS51379"/>
    </source>
</evidence>
<feature type="binding site" evidence="7">
    <location>
        <position position="115"/>
    </location>
    <ligand>
        <name>[4Fe-4S] cluster</name>
        <dbReference type="ChEBI" id="CHEBI:49883"/>
        <label>3</label>
    </ligand>
</feature>
<feature type="binding site" evidence="7">
    <location>
        <position position="135"/>
    </location>
    <ligand>
        <name>[4Fe-4S] cluster</name>
        <dbReference type="ChEBI" id="CHEBI:49883"/>
        <label>2</label>
    </ligand>
</feature>
<organism evidence="10 11">
    <name type="scientific">Anoxynatronum buryatiense</name>
    <dbReference type="NCBI Taxonomy" id="489973"/>
    <lineage>
        <taxon>Bacteria</taxon>
        <taxon>Bacillati</taxon>
        <taxon>Bacillota</taxon>
        <taxon>Clostridia</taxon>
        <taxon>Eubacteriales</taxon>
        <taxon>Clostridiaceae</taxon>
        <taxon>Anoxynatronum</taxon>
    </lineage>
</organism>
<feature type="binding site" evidence="7">
    <location>
        <position position="73"/>
    </location>
    <ligand>
        <name>[4Fe-4S] cluster</name>
        <dbReference type="ChEBI" id="CHEBI:49883"/>
        <label>3</label>
    </ligand>
</feature>
<dbReference type="GO" id="GO:0030313">
    <property type="term" value="C:cell envelope"/>
    <property type="evidence" value="ECO:0007669"/>
    <property type="project" value="UniProtKB-SubCell"/>
</dbReference>
<keyword evidence="11" id="KW-1185">Reference proteome</keyword>
<feature type="domain" description="4Fe-4S ferredoxin-type" evidence="9">
    <location>
        <begin position="96"/>
        <end position="125"/>
    </location>
</feature>
<keyword evidence="5 7" id="KW-0408">Iron</keyword>
<evidence type="ECO:0000256" key="8">
    <source>
        <dbReference type="SAM" id="Phobius"/>
    </source>
</evidence>
<evidence type="ECO:0000256" key="1">
    <source>
        <dbReference type="ARBA" id="ARBA00004196"/>
    </source>
</evidence>
<feature type="transmembrane region" description="Helical" evidence="8">
    <location>
        <begin position="221"/>
        <end position="245"/>
    </location>
</feature>
<evidence type="ECO:0000313" key="10">
    <source>
        <dbReference type="EMBL" id="SMP44910.1"/>
    </source>
</evidence>
<keyword evidence="8" id="KW-0812">Transmembrane</keyword>
<feature type="binding site" evidence="7">
    <location>
        <position position="132"/>
    </location>
    <ligand>
        <name>[4Fe-4S] cluster</name>
        <dbReference type="ChEBI" id="CHEBI:49883"/>
        <label>2</label>
    </ligand>
</feature>
<keyword evidence="2 7" id="KW-0004">4Fe-4S</keyword>
<dbReference type="RefSeq" id="WP_283408160.1">
    <property type="nucleotide sequence ID" value="NZ_FXUF01000002.1"/>
</dbReference>
<dbReference type="EMBL" id="FXUF01000002">
    <property type="protein sequence ID" value="SMP44910.1"/>
    <property type="molecule type" value="Genomic_DNA"/>
</dbReference>
<keyword evidence="8" id="KW-0472">Membrane</keyword>
<dbReference type="GO" id="GO:0045333">
    <property type="term" value="P:cellular respiration"/>
    <property type="evidence" value="ECO:0007669"/>
    <property type="project" value="InterPro"/>
</dbReference>
<dbReference type="Proteomes" id="UP001158066">
    <property type="component" value="Unassembled WGS sequence"/>
</dbReference>
<dbReference type="Pfam" id="PF13247">
    <property type="entry name" value="Fer4_11"/>
    <property type="match status" value="1"/>
</dbReference>
<comment type="caution">
    <text evidence="10">The sequence shown here is derived from an EMBL/GenBank/DDBJ whole genome shotgun (WGS) entry which is preliminary data.</text>
</comment>
<evidence type="ECO:0000256" key="6">
    <source>
        <dbReference type="ARBA" id="ARBA00023014"/>
    </source>
</evidence>
<feature type="domain" description="4Fe-4S ferredoxin-type" evidence="9">
    <location>
        <begin position="64"/>
        <end position="95"/>
    </location>
</feature>
<gene>
    <name evidence="10" type="ORF">SAMN06296020_102255</name>
</gene>
<evidence type="ECO:0000256" key="3">
    <source>
        <dbReference type="ARBA" id="ARBA00022723"/>
    </source>
</evidence>
<dbReference type="InterPro" id="IPR017896">
    <property type="entry name" value="4Fe4S_Fe-S-bd"/>
</dbReference>
<feature type="binding site" evidence="7">
    <location>
        <position position="85"/>
    </location>
    <ligand>
        <name>[4Fe-4S] cluster</name>
        <dbReference type="ChEBI" id="CHEBI:49883"/>
        <label>4</label>
    </ligand>
</feature>
<dbReference type="PANTHER" id="PTHR43545:SF6">
    <property type="entry name" value="FORMATE DEHYDROGENASE, NITRATE-INDUCIBLE, IRON-SULFUR SUBUNIT"/>
    <property type="match status" value="1"/>
</dbReference>
<reference evidence="10" key="1">
    <citation type="submission" date="2017-05" db="EMBL/GenBank/DDBJ databases">
        <authorList>
            <person name="Varghese N."/>
            <person name="Submissions S."/>
        </authorList>
    </citation>
    <scope>NUCLEOTIDE SEQUENCE</scope>
    <source>
        <strain evidence="10">Su22</strain>
    </source>
</reference>
<feature type="domain" description="4Fe-4S ferredoxin-type" evidence="9">
    <location>
        <begin position="3"/>
        <end position="33"/>
    </location>
</feature>
<feature type="binding site" evidence="7">
    <location>
        <position position="15"/>
    </location>
    <ligand>
        <name>[4Fe-4S] cluster</name>
        <dbReference type="ChEBI" id="CHEBI:49883"/>
        <label>1</label>
    </ligand>
</feature>
<evidence type="ECO:0000256" key="7">
    <source>
        <dbReference type="PIRSR" id="PIRSR036298-50"/>
    </source>
</evidence>
<keyword evidence="8" id="KW-1133">Transmembrane helix</keyword>
<feature type="binding site" evidence="7">
    <location>
        <position position="76"/>
    </location>
    <ligand>
        <name>[4Fe-4S] cluster</name>
        <dbReference type="ChEBI" id="CHEBI:49883"/>
        <label>3</label>
    </ligand>
</feature>
<dbReference type="GO" id="GO:0051539">
    <property type="term" value="F:4 iron, 4 sulfur cluster binding"/>
    <property type="evidence" value="ECO:0007669"/>
    <property type="project" value="UniProtKB-KW"/>
</dbReference>
<dbReference type="GO" id="GO:0015944">
    <property type="term" value="P:formate oxidation"/>
    <property type="evidence" value="ECO:0007669"/>
    <property type="project" value="InterPro"/>
</dbReference>
<feature type="binding site" evidence="7">
    <location>
        <position position="108"/>
    </location>
    <ligand>
        <name>[4Fe-4S] cluster</name>
        <dbReference type="ChEBI" id="CHEBI:49883"/>
        <label>4</label>
    </ligand>
</feature>
<dbReference type="PIRSF" id="PIRSF036298">
    <property type="entry name" value="FDH_4Fe4S"/>
    <property type="match status" value="1"/>
</dbReference>
<dbReference type="AlphaFoldDB" id="A0AA45WU07"/>
<keyword evidence="4" id="KW-0677">Repeat</keyword>
<dbReference type="PROSITE" id="PS51379">
    <property type="entry name" value="4FE4S_FER_2"/>
    <property type="match status" value="3"/>
</dbReference>
<evidence type="ECO:0000256" key="2">
    <source>
        <dbReference type="ARBA" id="ARBA00022485"/>
    </source>
</evidence>
<dbReference type="CDD" id="cd10562">
    <property type="entry name" value="FDH_b_like"/>
    <property type="match status" value="1"/>
</dbReference>
<feature type="binding site" evidence="7">
    <location>
        <position position="105"/>
    </location>
    <ligand>
        <name>[4Fe-4S] cluster</name>
        <dbReference type="ChEBI" id="CHEBI:49883"/>
        <label>4</label>
    </ligand>
</feature>
<dbReference type="InterPro" id="IPR017900">
    <property type="entry name" value="4Fe4S_Fe_S_CS"/>
</dbReference>
<dbReference type="Gene3D" id="3.30.70.20">
    <property type="match status" value="2"/>
</dbReference>
<comment type="cofactor">
    <cofactor evidence="7">
        <name>[4Fe-4S] cluster</name>
        <dbReference type="ChEBI" id="CHEBI:49883"/>
    </cofactor>
    <text evidence="7">Binds 4 [4Fe-4S] clusters per subunit.</text>
</comment>
<evidence type="ECO:0000313" key="11">
    <source>
        <dbReference type="Proteomes" id="UP001158066"/>
    </source>
</evidence>
<accession>A0AA45WU07</accession>
<name>A0AA45WU07_9CLOT</name>
<keyword evidence="3 7" id="KW-0479">Metal-binding</keyword>
<feature type="binding site" evidence="7">
    <location>
        <position position="12"/>
    </location>
    <ligand>
        <name>[4Fe-4S] cluster</name>
        <dbReference type="ChEBI" id="CHEBI:49883"/>
        <label>1</label>
    </ligand>
</feature>
<feature type="binding site" evidence="7">
    <location>
        <position position="151"/>
    </location>
    <ligand>
        <name>[4Fe-4S] cluster</name>
        <dbReference type="ChEBI" id="CHEBI:49883"/>
        <label>1</label>
    </ligand>
</feature>
<protein>
    <submittedName>
        <fullName evidence="10">Formate dehydrogenase iron-sulfur subunit</fullName>
    </submittedName>
</protein>
<keyword evidence="6 7" id="KW-0411">Iron-sulfur</keyword>
<dbReference type="InterPro" id="IPR051555">
    <property type="entry name" value="FDH_Electron_Transfer_Unit"/>
</dbReference>
<feature type="binding site" evidence="7">
    <location>
        <position position="22"/>
    </location>
    <ligand>
        <name>[4Fe-4S] cluster</name>
        <dbReference type="ChEBI" id="CHEBI:49883"/>
        <label>2</label>
    </ligand>
</feature>
<evidence type="ECO:0000256" key="5">
    <source>
        <dbReference type="ARBA" id="ARBA00023004"/>
    </source>
</evidence>
<dbReference type="GO" id="GO:0046872">
    <property type="term" value="F:metal ion binding"/>
    <property type="evidence" value="ECO:0007669"/>
    <property type="project" value="UniProtKB-KW"/>
</dbReference>
<feature type="binding site" evidence="7">
    <location>
        <position position="18"/>
    </location>
    <ligand>
        <name>[4Fe-4S] cluster</name>
        <dbReference type="ChEBI" id="CHEBI:49883"/>
        <label>1</label>
    </ligand>
</feature>
<comment type="subcellular location">
    <subcellularLocation>
        <location evidence="1">Cell envelope</location>
    </subcellularLocation>
</comment>
<proteinExistence type="predicted"/>
<dbReference type="PROSITE" id="PS00198">
    <property type="entry name" value="4FE4S_FER_1"/>
    <property type="match status" value="1"/>
</dbReference>
<evidence type="ECO:0000256" key="4">
    <source>
        <dbReference type="ARBA" id="ARBA00022737"/>
    </source>
</evidence>
<feature type="binding site" evidence="7">
    <location>
        <position position="147"/>
    </location>
    <ligand>
        <name>[4Fe-4S] cluster</name>
        <dbReference type="ChEBI" id="CHEBI:49883"/>
        <label>2</label>
    </ligand>
</feature>
<dbReference type="PANTHER" id="PTHR43545">
    <property type="entry name" value="FORMATE DEHYDROGENASE, NITRATE-INDUCIBLE, IRON-SULFUR SUBUNIT"/>
    <property type="match status" value="1"/>
</dbReference>
<dbReference type="InterPro" id="IPR014603">
    <property type="entry name" value="Formate_DH_Fe-S_su"/>
</dbReference>